<dbReference type="Pfam" id="PF23544">
    <property type="entry name" value="AtuA_ferredoxin"/>
    <property type="match status" value="1"/>
</dbReference>
<name>A0ABR9P1K3_9ACTN</name>
<dbReference type="RefSeq" id="WP_193120372.1">
    <property type="nucleotide sequence ID" value="NZ_JADBGI010000002.1"/>
</dbReference>
<organism evidence="2 3">
    <name type="scientific">Nocardiopsis coralli</name>
    <dbReference type="NCBI Taxonomy" id="2772213"/>
    <lineage>
        <taxon>Bacteria</taxon>
        <taxon>Bacillati</taxon>
        <taxon>Actinomycetota</taxon>
        <taxon>Actinomycetes</taxon>
        <taxon>Streptosporangiales</taxon>
        <taxon>Nocardiopsidaceae</taxon>
        <taxon>Nocardiopsis</taxon>
    </lineage>
</organism>
<evidence type="ECO:0000259" key="1">
    <source>
        <dbReference type="Pfam" id="PF23544"/>
    </source>
</evidence>
<dbReference type="InterPro" id="IPR056362">
    <property type="entry name" value="AtuA-like_ferredoxin_dom"/>
</dbReference>
<reference evidence="2 3" key="1">
    <citation type="submission" date="2020-09" db="EMBL/GenBank/DDBJ databases">
        <title>Diversity and distribution of actinomycetes associated with coral in the coast of Hainan.</title>
        <authorList>
            <person name="Li F."/>
        </authorList>
    </citation>
    <scope>NUCLEOTIDE SEQUENCE [LARGE SCALE GENOMIC DNA]</scope>
    <source>
        <strain evidence="2 3">HNM0947</strain>
    </source>
</reference>
<accession>A0ABR9P1K3</accession>
<keyword evidence="3" id="KW-1185">Reference proteome</keyword>
<protein>
    <recommendedName>
        <fullName evidence="1">AtuA-like ferredoxin-fold domain-containing protein</fullName>
    </recommendedName>
</protein>
<proteinExistence type="predicted"/>
<gene>
    <name evidence="2" type="ORF">IDM40_03240</name>
</gene>
<dbReference type="Proteomes" id="UP000806528">
    <property type="component" value="Unassembled WGS sequence"/>
</dbReference>
<comment type="caution">
    <text evidence="2">The sequence shown here is derived from an EMBL/GenBank/DDBJ whole genome shotgun (WGS) entry which is preliminary data.</text>
</comment>
<evidence type="ECO:0000313" key="2">
    <source>
        <dbReference type="EMBL" id="MBE2997726.1"/>
    </source>
</evidence>
<evidence type="ECO:0000313" key="3">
    <source>
        <dbReference type="Proteomes" id="UP000806528"/>
    </source>
</evidence>
<dbReference type="EMBL" id="JADBGI010000002">
    <property type="protein sequence ID" value="MBE2997726.1"/>
    <property type="molecule type" value="Genomic_DNA"/>
</dbReference>
<feature type="domain" description="AtuA-like ferredoxin-fold" evidence="1">
    <location>
        <begin position="3"/>
        <end position="101"/>
    </location>
</feature>
<sequence length="105" mass="11509">MNVRLRDIAHARAGDKGNLNTVSVIAREPRWYPVLCEALTTERVRGALADRMRGPLTVHRLDAVHTLVLVFARAPEDTVTTSLHLDTHGKTLATVLLGAEVPLLP</sequence>